<organism evidence="2 3">
    <name type="scientific">Niabella pedocola</name>
    <dbReference type="NCBI Taxonomy" id="1752077"/>
    <lineage>
        <taxon>Bacteria</taxon>
        <taxon>Pseudomonadati</taxon>
        <taxon>Bacteroidota</taxon>
        <taxon>Chitinophagia</taxon>
        <taxon>Chitinophagales</taxon>
        <taxon>Chitinophagaceae</taxon>
        <taxon>Niabella</taxon>
    </lineage>
</organism>
<dbReference type="InterPro" id="IPR025402">
    <property type="entry name" value="DMP19_C"/>
</dbReference>
<comment type="caution">
    <text evidence="2">The sequence shown here is derived from an EMBL/GenBank/DDBJ whole genome shotgun (WGS) entry which is preliminary data.</text>
</comment>
<evidence type="ECO:0000313" key="2">
    <source>
        <dbReference type="EMBL" id="MCD2426251.1"/>
    </source>
</evidence>
<accession>A0ABS8PYU6</accession>
<reference evidence="2 3" key="1">
    <citation type="submission" date="2021-11" db="EMBL/GenBank/DDBJ databases">
        <title>Genomic of Niabella pedocola.</title>
        <authorList>
            <person name="Wu T."/>
        </authorList>
    </citation>
    <scope>NUCLEOTIDE SEQUENCE [LARGE SCALE GENOMIC DNA]</scope>
    <source>
        <strain evidence="2 3">JCM 31011</strain>
    </source>
</reference>
<keyword evidence="3" id="KW-1185">Reference proteome</keyword>
<evidence type="ECO:0000259" key="1">
    <source>
        <dbReference type="Pfam" id="PF14300"/>
    </source>
</evidence>
<name>A0ABS8PYU6_9BACT</name>
<dbReference type="Gene3D" id="1.20.1420.60">
    <property type="match status" value="1"/>
</dbReference>
<evidence type="ECO:0000313" key="3">
    <source>
        <dbReference type="Proteomes" id="UP001199816"/>
    </source>
</evidence>
<dbReference type="EMBL" id="JAJNEC010000009">
    <property type="protein sequence ID" value="MCD2426251.1"/>
    <property type="molecule type" value="Genomic_DNA"/>
</dbReference>
<dbReference type="Proteomes" id="UP001199816">
    <property type="component" value="Unassembled WGS sequence"/>
</dbReference>
<dbReference type="RefSeq" id="WP_231008840.1">
    <property type="nucleotide sequence ID" value="NZ_JAJNEC010000009.1"/>
</dbReference>
<sequence length="146" mass="16774">MDPSIPQNEYNLLTYAAYTRLKKMGADHWSLLSNEDQELAALWILERDMHNGGFLRFIGDASDQCISHAMRALKKVEANECLKALTKLSGVIASLKDLFFHVRAADIASYLTDEERASIDSQNLNYRIHADRLNEKIFRKYRPNIN</sequence>
<feature type="domain" description="DNA mimic protein DMP19 C-terminal" evidence="1">
    <location>
        <begin position="32"/>
        <end position="122"/>
    </location>
</feature>
<protein>
    <submittedName>
        <fullName evidence="2">DMP19 family protein</fullName>
    </submittedName>
</protein>
<proteinExistence type="predicted"/>
<gene>
    <name evidence="2" type="ORF">LQ567_25925</name>
</gene>
<dbReference type="Pfam" id="PF14300">
    <property type="entry name" value="DMP19"/>
    <property type="match status" value="1"/>
</dbReference>